<dbReference type="Pfam" id="PF07661">
    <property type="entry name" value="MORN_2"/>
    <property type="match status" value="3"/>
</dbReference>
<dbReference type="AlphaFoldDB" id="A0A382DZX3"/>
<evidence type="ECO:0000313" key="1">
    <source>
        <dbReference type="EMBL" id="SVB43261.1"/>
    </source>
</evidence>
<dbReference type="SUPFAM" id="SSF82185">
    <property type="entry name" value="Histone H3 K4-specific methyltransferase SET7/9 N-terminal domain"/>
    <property type="match status" value="1"/>
</dbReference>
<sequence length="326" mass="37317">MKNLLKISSLILILVSCSKPISIDDLEGEEGLAIDPKSGAPYSGEAYLNYYNGEKRMVGNYEEGIKTGDWVYYLQDNEDKYYNLNFKNGNIVAANYNEGKRQWVGTPVTHNPDSLMADGHYFVQELEVYNYNMSPKVYVQMKKNNIPHGNLTRWWENGEIYSDGSFENGNRNGQFTWWYKSGAKKETSFWQNAKQVGKTTQWYENGKKFAEANYEKGILTGKLVWWYEDGQKKEEVNFIEGERDGFAYWWYPNGNKKGVADISSGMGLITMFSNDGSFFNRFEVKKNQIFCNSGEMLFSIENVSNSSDLPLGDGTCDCADCSDEKK</sequence>
<reference evidence="1" key="1">
    <citation type="submission" date="2018-05" db="EMBL/GenBank/DDBJ databases">
        <authorList>
            <person name="Lanie J.A."/>
            <person name="Ng W.-L."/>
            <person name="Kazmierczak K.M."/>
            <person name="Andrzejewski T.M."/>
            <person name="Davidsen T.M."/>
            <person name="Wayne K.J."/>
            <person name="Tettelin H."/>
            <person name="Glass J.I."/>
            <person name="Rusch D."/>
            <person name="Podicherti R."/>
            <person name="Tsui H.-C.T."/>
            <person name="Winkler M.E."/>
        </authorList>
    </citation>
    <scope>NUCLEOTIDE SEQUENCE</scope>
</reference>
<dbReference type="InterPro" id="IPR011652">
    <property type="entry name" value="MORN_2"/>
</dbReference>
<accession>A0A382DZX3</accession>
<evidence type="ECO:0008006" key="2">
    <source>
        <dbReference type="Google" id="ProtNLM"/>
    </source>
</evidence>
<gene>
    <name evidence="1" type="ORF">METZ01_LOCUS196115</name>
</gene>
<organism evidence="1">
    <name type="scientific">marine metagenome</name>
    <dbReference type="NCBI Taxonomy" id="408172"/>
    <lineage>
        <taxon>unclassified sequences</taxon>
        <taxon>metagenomes</taxon>
        <taxon>ecological metagenomes</taxon>
    </lineage>
</organism>
<dbReference type="PROSITE" id="PS51257">
    <property type="entry name" value="PROKAR_LIPOPROTEIN"/>
    <property type="match status" value="1"/>
</dbReference>
<dbReference type="Gene3D" id="2.20.110.10">
    <property type="entry name" value="Histone H3 K4-specific methyltransferase SET7/9 N-terminal domain"/>
    <property type="match status" value="3"/>
</dbReference>
<protein>
    <recommendedName>
        <fullName evidence="2">Toxin-antitoxin system YwqK family antitoxin</fullName>
    </recommendedName>
</protein>
<proteinExistence type="predicted"/>
<dbReference type="EMBL" id="UINC01041670">
    <property type="protein sequence ID" value="SVB43261.1"/>
    <property type="molecule type" value="Genomic_DNA"/>
</dbReference>
<name>A0A382DZX3_9ZZZZ</name>